<evidence type="ECO:0000256" key="3">
    <source>
        <dbReference type="ARBA" id="ARBA00022692"/>
    </source>
</evidence>
<evidence type="ECO:0000256" key="5">
    <source>
        <dbReference type="ARBA" id="ARBA00023136"/>
    </source>
</evidence>
<feature type="coiled-coil region" evidence="6">
    <location>
        <begin position="181"/>
        <end position="212"/>
    </location>
</feature>
<organism evidence="9 10">
    <name type="scientific">Gonium pectorale</name>
    <name type="common">Green alga</name>
    <dbReference type="NCBI Taxonomy" id="33097"/>
    <lineage>
        <taxon>Eukaryota</taxon>
        <taxon>Viridiplantae</taxon>
        <taxon>Chlorophyta</taxon>
        <taxon>core chlorophytes</taxon>
        <taxon>Chlorophyceae</taxon>
        <taxon>CS clade</taxon>
        <taxon>Chlamydomonadales</taxon>
        <taxon>Volvocaceae</taxon>
        <taxon>Gonium</taxon>
    </lineage>
</organism>
<gene>
    <name evidence="9" type="ORF">GPECTOR_7g1175</name>
</gene>
<dbReference type="Pfam" id="PF01694">
    <property type="entry name" value="Rhomboid"/>
    <property type="match status" value="1"/>
</dbReference>
<dbReference type="InterPro" id="IPR035952">
    <property type="entry name" value="Rhomboid-like_sf"/>
</dbReference>
<reference evidence="10" key="1">
    <citation type="journal article" date="2016" name="Nat. Commun.">
        <title>The Gonium pectorale genome demonstrates co-option of cell cycle regulation during the evolution of multicellularity.</title>
        <authorList>
            <person name="Hanschen E.R."/>
            <person name="Marriage T.N."/>
            <person name="Ferris P.J."/>
            <person name="Hamaji T."/>
            <person name="Toyoda A."/>
            <person name="Fujiyama A."/>
            <person name="Neme R."/>
            <person name="Noguchi H."/>
            <person name="Minakuchi Y."/>
            <person name="Suzuki M."/>
            <person name="Kawai-Toyooka H."/>
            <person name="Smith D.R."/>
            <person name="Sparks H."/>
            <person name="Anderson J."/>
            <person name="Bakaric R."/>
            <person name="Luria V."/>
            <person name="Karger A."/>
            <person name="Kirschner M.W."/>
            <person name="Durand P.M."/>
            <person name="Michod R.E."/>
            <person name="Nozaki H."/>
            <person name="Olson B.J."/>
        </authorList>
    </citation>
    <scope>NUCLEOTIDE SEQUENCE [LARGE SCALE GENOMIC DNA]</scope>
    <source>
        <strain evidence="10">NIES-2863</strain>
    </source>
</reference>
<dbReference type="PANTHER" id="PTHR43066:SF5">
    <property type="entry name" value="RHOMBOID-LIKE PROTEIN 11, CHLOROPLASTIC-RELATED"/>
    <property type="match status" value="1"/>
</dbReference>
<dbReference type="SUPFAM" id="SSF144091">
    <property type="entry name" value="Rhomboid-like"/>
    <property type="match status" value="1"/>
</dbReference>
<accession>A0A150GTY4</accession>
<feature type="transmembrane region" description="Helical" evidence="7">
    <location>
        <begin position="12"/>
        <end position="36"/>
    </location>
</feature>
<keyword evidence="5 7" id="KW-0472">Membrane</keyword>
<keyword evidence="6" id="KW-0175">Coiled coil</keyword>
<evidence type="ECO:0000256" key="4">
    <source>
        <dbReference type="ARBA" id="ARBA00022989"/>
    </source>
</evidence>
<feature type="transmembrane region" description="Helical" evidence="7">
    <location>
        <begin position="80"/>
        <end position="101"/>
    </location>
</feature>
<feature type="transmembrane region" description="Helical" evidence="7">
    <location>
        <begin position="134"/>
        <end position="153"/>
    </location>
</feature>
<name>A0A150GTY4_GONPE</name>
<feature type="transmembrane region" description="Helical" evidence="7">
    <location>
        <begin position="165"/>
        <end position="188"/>
    </location>
</feature>
<evidence type="ECO:0000256" key="7">
    <source>
        <dbReference type="SAM" id="Phobius"/>
    </source>
</evidence>
<keyword evidence="4 7" id="KW-1133">Transmembrane helix</keyword>
<evidence type="ECO:0000313" key="10">
    <source>
        <dbReference type="Proteomes" id="UP000075714"/>
    </source>
</evidence>
<evidence type="ECO:0000256" key="1">
    <source>
        <dbReference type="ARBA" id="ARBA00004141"/>
    </source>
</evidence>
<feature type="domain" description="Peptidase S54 rhomboid" evidence="8">
    <location>
        <begin position="42"/>
        <end position="185"/>
    </location>
</feature>
<comment type="similarity">
    <text evidence="2">Belongs to the peptidase S54 family.</text>
</comment>
<sequence length="234" mass="24716">MHEDLRSPSYAIAALSALLFAVCALVPLLPASALLLNHRQPAVWQLLTSCFAHGSLESLLQGVFFTYIFGRVVERNHGSVATWAVYIACGMAAAALAWFMLPTKAALLSSAAPAAAWGLFLVGVGFPRLSRKPLEVACMAPFALTATTARYSALSTALVHDGTPVGQLVHLAGASLVAGVAAAVLAVVEQVQEEMERKRLEAKRQAEAARQNEAVERIVNMAGQAAQQLGKKLG</sequence>
<dbReference type="AlphaFoldDB" id="A0A150GTY4"/>
<dbReference type="Gene3D" id="1.20.1540.10">
    <property type="entry name" value="Rhomboid-like"/>
    <property type="match status" value="1"/>
</dbReference>
<evidence type="ECO:0000313" key="9">
    <source>
        <dbReference type="EMBL" id="KXZ53281.1"/>
    </source>
</evidence>
<proteinExistence type="inferred from homology"/>
<evidence type="ECO:0000256" key="2">
    <source>
        <dbReference type="ARBA" id="ARBA00009045"/>
    </source>
</evidence>
<dbReference type="Proteomes" id="UP000075714">
    <property type="component" value="Unassembled WGS sequence"/>
</dbReference>
<feature type="transmembrane region" description="Helical" evidence="7">
    <location>
        <begin position="107"/>
        <end position="127"/>
    </location>
</feature>
<evidence type="ECO:0000256" key="6">
    <source>
        <dbReference type="SAM" id="Coils"/>
    </source>
</evidence>
<dbReference type="GO" id="GO:0016020">
    <property type="term" value="C:membrane"/>
    <property type="evidence" value="ECO:0007669"/>
    <property type="project" value="UniProtKB-SubCell"/>
</dbReference>
<dbReference type="PANTHER" id="PTHR43066">
    <property type="entry name" value="RHOMBOID-RELATED PROTEIN"/>
    <property type="match status" value="1"/>
</dbReference>
<dbReference type="InterPro" id="IPR022764">
    <property type="entry name" value="Peptidase_S54_rhomboid_dom"/>
</dbReference>
<comment type="subcellular location">
    <subcellularLocation>
        <location evidence="1">Membrane</location>
        <topology evidence="1">Multi-pass membrane protein</topology>
    </subcellularLocation>
</comment>
<comment type="caution">
    <text evidence="9">The sequence shown here is derived from an EMBL/GenBank/DDBJ whole genome shotgun (WGS) entry which is preliminary data.</text>
</comment>
<dbReference type="OrthoDB" id="418595at2759"/>
<keyword evidence="3 7" id="KW-0812">Transmembrane</keyword>
<protein>
    <recommendedName>
        <fullName evidence="8">Peptidase S54 rhomboid domain-containing protein</fullName>
    </recommendedName>
</protein>
<keyword evidence="10" id="KW-1185">Reference proteome</keyword>
<dbReference type="STRING" id="33097.A0A150GTY4"/>
<evidence type="ECO:0000259" key="8">
    <source>
        <dbReference type="Pfam" id="PF01694"/>
    </source>
</evidence>
<dbReference type="GO" id="GO:0004252">
    <property type="term" value="F:serine-type endopeptidase activity"/>
    <property type="evidence" value="ECO:0007669"/>
    <property type="project" value="InterPro"/>
</dbReference>
<dbReference type="EMBL" id="LSYV01000008">
    <property type="protein sequence ID" value="KXZ53281.1"/>
    <property type="molecule type" value="Genomic_DNA"/>
</dbReference>
<feature type="transmembrane region" description="Helical" evidence="7">
    <location>
        <begin position="42"/>
        <end position="68"/>
    </location>
</feature>